<dbReference type="InterPro" id="IPR002083">
    <property type="entry name" value="MATH/TRAF_dom"/>
</dbReference>
<evidence type="ECO:0000313" key="4">
    <source>
        <dbReference type="Proteomes" id="UP000324897"/>
    </source>
</evidence>
<dbReference type="Proteomes" id="UP000324897">
    <property type="component" value="Chromosome 1"/>
</dbReference>
<keyword evidence="4" id="KW-1185">Reference proteome</keyword>
<dbReference type="EMBL" id="RWGY01000011">
    <property type="protein sequence ID" value="TVU30377.1"/>
    <property type="molecule type" value="Genomic_DNA"/>
</dbReference>
<dbReference type="PANTHER" id="PTHR46162">
    <property type="entry name" value="TRAF-LIKE FAMILY PROTEIN"/>
    <property type="match status" value="1"/>
</dbReference>
<feature type="region of interest" description="Disordered" evidence="1">
    <location>
        <begin position="1"/>
        <end position="31"/>
    </location>
</feature>
<dbReference type="InterPro" id="IPR008974">
    <property type="entry name" value="TRAF-like"/>
</dbReference>
<dbReference type="CDD" id="cd00121">
    <property type="entry name" value="MATH"/>
    <property type="match status" value="1"/>
</dbReference>
<dbReference type="PANTHER" id="PTHR46162:SF2">
    <property type="entry name" value="ANKYRIN REPEAT-CONTAINING PROTEIN-RELATED"/>
    <property type="match status" value="1"/>
</dbReference>
<dbReference type="AlphaFoldDB" id="A0A5J9V4N3"/>
<dbReference type="SUPFAM" id="SSF49599">
    <property type="entry name" value="TRAF domain-like"/>
    <property type="match status" value="1"/>
</dbReference>
<feature type="domain" description="MATH" evidence="2">
    <location>
        <begin position="107"/>
        <end position="169"/>
    </location>
</feature>
<evidence type="ECO:0000256" key="1">
    <source>
        <dbReference type="SAM" id="MobiDB-lite"/>
    </source>
</evidence>
<gene>
    <name evidence="3" type="ORF">EJB05_21993</name>
</gene>
<name>A0A5J9V4N3_9POAL</name>
<dbReference type="OrthoDB" id="1093087at2759"/>
<evidence type="ECO:0000313" key="3">
    <source>
        <dbReference type="EMBL" id="TVU30377.1"/>
    </source>
</evidence>
<feature type="non-terminal residue" evidence="3">
    <location>
        <position position="1"/>
    </location>
</feature>
<reference evidence="3 4" key="1">
    <citation type="journal article" date="2019" name="Sci. Rep.">
        <title>A high-quality genome of Eragrostis curvula grass provides insights into Poaceae evolution and supports new strategies to enhance forage quality.</title>
        <authorList>
            <person name="Carballo J."/>
            <person name="Santos B.A.C.M."/>
            <person name="Zappacosta D."/>
            <person name="Garbus I."/>
            <person name="Selva J.P."/>
            <person name="Gallo C.A."/>
            <person name="Diaz A."/>
            <person name="Albertini E."/>
            <person name="Caccamo M."/>
            <person name="Echenique V."/>
        </authorList>
    </citation>
    <scope>NUCLEOTIDE SEQUENCE [LARGE SCALE GENOMIC DNA]</scope>
    <source>
        <strain evidence="4">cv. Victoria</strain>
        <tissue evidence="3">Leaf</tissue>
    </source>
</reference>
<proteinExistence type="predicted"/>
<dbReference type="Gene3D" id="2.60.210.10">
    <property type="entry name" value="Apoptosis, Tumor Necrosis Factor Receptor Associated Protein 2, Chain A"/>
    <property type="match status" value="1"/>
</dbReference>
<sequence length="169" mass="18941">MEAGINGDTPPRTSSPPPRPTGMKAGMDGDSARDHNFRFKKTHSKGKCLIPLELLKSSDFLFDDTCVFGVTILKADVSSPKRKSAAFPKEPSTRVQNLFLQKKEFIKGAYTWAVNISTWSKLEIRFPMFEVGGHKWHINMYPLGNEHSTKSLSLFLYLHDPSELPLDSG</sequence>
<dbReference type="PROSITE" id="PS50144">
    <property type="entry name" value="MATH"/>
    <property type="match status" value="1"/>
</dbReference>
<protein>
    <recommendedName>
        <fullName evidence="2">MATH domain-containing protein</fullName>
    </recommendedName>
</protein>
<dbReference type="Gramene" id="TVU30377">
    <property type="protein sequence ID" value="TVU30377"/>
    <property type="gene ID" value="EJB05_21993"/>
</dbReference>
<organism evidence="3 4">
    <name type="scientific">Eragrostis curvula</name>
    <name type="common">weeping love grass</name>
    <dbReference type="NCBI Taxonomy" id="38414"/>
    <lineage>
        <taxon>Eukaryota</taxon>
        <taxon>Viridiplantae</taxon>
        <taxon>Streptophyta</taxon>
        <taxon>Embryophyta</taxon>
        <taxon>Tracheophyta</taxon>
        <taxon>Spermatophyta</taxon>
        <taxon>Magnoliopsida</taxon>
        <taxon>Liliopsida</taxon>
        <taxon>Poales</taxon>
        <taxon>Poaceae</taxon>
        <taxon>PACMAD clade</taxon>
        <taxon>Chloridoideae</taxon>
        <taxon>Eragrostideae</taxon>
        <taxon>Eragrostidinae</taxon>
        <taxon>Eragrostis</taxon>
    </lineage>
</organism>
<comment type="caution">
    <text evidence="3">The sequence shown here is derived from an EMBL/GenBank/DDBJ whole genome shotgun (WGS) entry which is preliminary data.</text>
</comment>
<evidence type="ECO:0000259" key="2">
    <source>
        <dbReference type="PROSITE" id="PS50144"/>
    </source>
</evidence>
<accession>A0A5J9V4N3</accession>